<protein>
    <recommendedName>
        <fullName evidence="1">Endonuclease/exonuclease/phosphatase domain-containing protein</fullName>
    </recommendedName>
</protein>
<feature type="domain" description="Endonuclease/exonuclease/phosphatase" evidence="1">
    <location>
        <begin position="124"/>
        <end position="246"/>
    </location>
</feature>
<evidence type="ECO:0000259" key="1">
    <source>
        <dbReference type="Pfam" id="PF14529"/>
    </source>
</evidence>
<dbReference type="Pfam" id="PF14529">
    <property type="entry name" value="Exo_endo_phos_2"/>
    <property type="match status" value="1"/>
</dbReference>
<organism evidence="2 3">
    <name type="scientific">Haemaphysalis longicornis</name>
    <name type="common">Bush tick</name>
    <dbReference type="NCBI Taxonomy" id="44386"/>
    <lineage>
        <taxon>Eukaryota</taxon>
        <taxon>Metazoa</taxon>
        <taxon>Ecdysozoa</taxon>
        <taxon>Arthropoda</taxon>
        <taxon>Chelicerata</taxon>
        <taxon>Arachnida</taxon>
        <taxon>Acari</taxon>
        <taxon>Parasitiformes</taxon>
        <taxon>Ixodida</taxon>
        <taxon>Ixodoidea</taxon>
        <taxon>Ixodidae</taxon>
        <taxon>Haemaphysalinae</taxon>
        <taxon>Haemaphysalis</taxon>
    </lineage>
</organism>
<dbReference type="OrthoDB" id="6488267at2759"/>
<name>A0A9J6FKU7_HAELO</name>
<dbReference type="InterPro" id="IPR036691">
    <property type="entry name" value="Endo/exonu/phosph_ase_sf"/>
</dbReference>
<accession>A0A9J6FKU7</accession>
<reference evidence="2 3" key="1">
    <citation type="journal article" date="2020" name="Cell">
        <title>Large-Scale Comparative Analyses of Tick Genomes Elucidate Their Genetic Diversity and Vector Capacities.</title>
        <authorList>
            <consortium name="Tick Genome and Microbiome Consortium (TIGMIC)"/>
            <person name="Jia N."/>
            <person name="Wang J."/>
            <person name="Shi W."/>
            <person name="Du L."/>
            <person name="Sun Y."/>
            <person name="Zhan W."/>
            <person name="Jiang J.F."/>
            <person name="Wang Q."/>
            <person name="Zhang B."/>
            <person name="Ji P."/>
            <person name="Bell-Sakyi L."/>
            <person name="Cui X.M."/>
            <person name="Yuan T.T."/>
            <person name="Jiang B.G."/>
            <person name="Yang W.F."/>
            <person name="Lam T.T."/>
            <person name="Chang Q.C."/>
            <person name="Ding S.J."/>
            <person name="Wang X.J."/>
            <person name="Zhu J.G."/>
            <person name="Ruan X.D."/>
            <person name="Zhao L."/>
            <person name="Wei J.T."/>
            <person name="Ye R.Z."/>
            <person name="Que T.C."/>
            <person name="Du C.H."/>
            <person name="Zhou Y.H."/>
            <person name="Cheng J.X."/>
            <person name="Dai P.F."/>
            <person name="Guo W.B."/>
            <person name="Han X.H."/>
            <person name="Huang E.J."/>
            <person name="Li L.F."/>
            <person name="Wei W."/>
            <person name="Gao Y.C."/>
            <person name="Liu J.Z."/>
            <person name="Shao H.Z."/>
            <person name="Wang X."/>
            <person name="Wang C.C."/>
            <person name="Yang T.C."/>
            <person name="Huo Q.B."/>
            <person name="Li W."/>
            <person name="Chen H.Y."/>
            <person name="Chen S.E."/>
            <person name="Zhou L.G."/>
            <person name="Ni X.B."/>
            <person name="Tian J.H."/>
            <person name="Sheng Y."/>
            <person name="Liu T."/>
            <person name="Pan Y.S."/>
            <person name="Xia L.Y."/>
            <person name="Li J."/>
            <person name="Zhao F."/>
            <person name="Cao W.C."/>
        </authorList>
    </citation>
    <scope>NUCLEOTIDE SEQUENCE [LARGE SCALE GENOMIC DNA]</scope>
    <source>
        <strain evidence="2">HaeL-2018</strain>
    </source>
</reference>
<dbReference type="EMBL" id="JABSTR010000002">
    <property type="protein sequence ID" value="KAH9363419.1"/>
    <property type="molecule type" value="Genomic_DNA"/>
</dbReference>
<dbReference type="Gene3D" id="3.60.10.10">
    <property type="entry name" value="Endonuclease/exonuclease/phosphatase"/>
    <property type="match status" value="1"/>
</dbReference>
<dbReference type="InterPro" id="IPR005135">
    <property type="entry name" value="Endo/exonuclease/phosphatase"/>
</dbReference>
<dbReference type="VEuPathDB" id="VectorBase:HLOH_047789"/>
<dbReference type="SUPFAM" id="SSF56219">
    <property type="entry name" value="DNase I-like"/>
    <property type="match status" value="1"/>
</dbReference>
<sequence>MARFQSQSSASGRGRDAGGDIPTVIQWNCRSLKKKKADMILRWGLSHSGRKPALLCLQEVNGPVPRLPGYEGYGSPEDPGTPTRTAMYVDRTLTHTRLDTDPWCSSSASVTGCRLQLASKRTMVVFSVYLNPENTRNKSKRSPADLSFIPHFQKVYRSEEVLVCGDVNAQHIAWNYTKCSPHGRRILGDLDHYGLTLLNLPQAHTRLGQDRRQADTTPDLTWASRPSQFRWSLLEDPLGSYHLPIAITVKKDTTSTRRSNRLKRECKVTH</sequence>
<dbReference type="GO" id="GO:0003824">
    <property type="term" value="F:catalytic activity"/>
    <property type="evidence" value="ECO:0007669"/>
    <property type="project" value="InterPro"/>
</dbReference>
<evidence type="ECO:0000313" key="2">
    <source>
        <dbReference type="EMBL" id="KAH9363419.1"/>
    </source>
</evidence>
<dbReference type="AlphaFoldDB" id="A0A9J6FKU7"/>
<evidence type="ECO:0000313" key="3">
    <source>
        <dbReference type="Proteomes" id="UP000821853"/>
    </source>
</evidence>
<dbReference type="Proteomes" id="UP000821853">
    <property type="component" value="Chromosome 10"/>
</dbReference>
<keyword evidence="3" id="KW-1185">Reference proteome</keyword>
<gene>
    <name evidence="2" type="ORF">HPB48_016499</name>
</gene>
<proteinExistence type="predicted"/>
<comment type="caution">
    <text evidence="2">The sequence shown here is derived from an EMBL/GenBank/DDBJ whole genome shotgun (WGS) entry which is preliminary data.</text>
</comment>